<keyword evidence="7 9" id="KW-0411">Iron-sulfur</keyword>
<feature type="region of interest" description="Fe-S binding site B" evidence="9">
    <location>
        <begin position="294"/>
        <end position="308"/>
    </location>
</feature>
<feature type="domain" description="Anamorsin C-terminal" evidence="11">
    <location>
        <begin position="227"/>
        <end position="324"/>
    </location>
</feature>
<dbReference type="GO" id="GO:0016226">
    <property type="term" value="P:iron-sulfur cluster assembly"/>
    <property type="evidence" value="ECO:0007669"/>
    <property type="project" value="UniProtKB-UniRule"/>
</dbReference>
<comment type="domain">
    <text evidence="9">The N-terminal domain has structural similarity with S-adenosyl-L-methionine-dependent methyltransferases, but does not bind S-adenosyl-L-methionine. It is required for correct assembly of the 2 Fe-S clusters.</text>
</comment>
<name>A0A1G4JQJ4_9SACH</name>
<comment type="similarity">
    <text evidence="2 9">Belongs to the anamorsin family.</text>
</comment>
<keyword evidence="9" id="KW-0001">2Fe-2S</keyword>
<evidence type="ECO:0000256" key="9">
    <source>
        <dbReference type="HAMAP-Rule" id="MF_03115"/>
    </source>
</evidence>
<dbReference type="GO" id="GO:0051539">
    <property type="term" value="F:4 iron, 4 sulfur cluster binding"/>
    <property type="evidence" value="ECO:0007669"/>
    <property type="project" value="UniProtKB-KW"/>
</dbReference>
<feature type="short sequence motif" description="Cx2C motif 1" evidence="9">
    <location>
        <begin position="294"/>
        <end position="297"/>
    </location>
</feature>
<evidence type="ECO:0000256" key="10">
    <source>
        <dbReference type="SAM" id="MobiDB-lite"/>
    </source>
</evidence>
<dbReference type="GO" id="GO:0051537">
    <property type="term" value="F:2 iron, 2 sulfur cluster binding"/>
    <property type="evidence" value="ECO:0007669"/>
    <property type="project" value="UniProtKB-UniRule"/>
</dbReference>
<keyword evidence="5 9" id="KW-0479">Metal-binding</keyword>
<dbReference type="HAMAP" id="MF_03115">
    <property type="entry name" value="Anamorsin"/>
    <property type="match status" value="1"/>
</dbReference>
<evidence type="ECO:0000256" key="1">
    <source>
        <dbReference type="ARBA" id="ARBA00001966"/>
    </source>
</evidence>
<feature type="binding site" evidence="9">
    <location>
        <position position="247"/>
    </location>
    <ligand>
        <name>[2Fe-2S] cluster</name>
        <dbReference type="ChEBI" id="CHEBI:190135"/>
    </ligand>
</feature>
<keyword evidence="14" id="KW-1185">Reference proteome</keyword>
<proteinExistence type="inferred from homology"/>
<evidence type="ECO:0000256" key="4">
    <source>
        <dbReference type="ARBA" id="ARBA00022490"/>
    </source>
</evidence>
<comment type="domain">
    <text evidence="9">The twin Cx2C motifs are involved in the recognition by the mitochondrial MIA40-ERV1 disulfide relay system. The formation of 2 disulfide bonds in the Cx2C motifs through dithiol/disulfide exchange reactions effectively traps the protein in the mitochondrial intermembrane space.</text>
</comment>
<feature type="domain" description="Fe-S cluster assembly protein Dre2 N-terminal" evidence="12">
    <location>
        <begin position="7"/>
        <end position="133"/>
    </location>
</feature>
<dbReference type="AlphaFoldDB" id="A0A1G4JQJ4"/>
<dbReference type="Gene3D" id="3.40.50.11000">
    <property type="entry name" value="Fe-S cluster assembly protein Dre2, N-terminal domain"/>
    <property type="match status" value="1"/>
</dbReference>
<evidence type="ECO:0000256" key="5">
    <source>
        <dbReference type="ARBA" id="ARBA00022723"/>
    </source>
</evidence>
<evidence type="ECO:0000259" key="11">
    <source>
        <dbReference type="Pfam" id="PF05093"/>
    </source>
</evidence>
<feature type="binding site" evidence="9">
    <location>
        <position position="242"/>
    </location>
    <ligand>
        <name>[2Fe-2S] cluster</name>
        <dbReference type="ChEBI" id="CHEBI:190135"/>
    </ligand>
</feature>
<dbReference type="GO" id="GO:0046872">
    <property type="term" value="F:metal ion binding"/>
    <property type="evidence" value="ECO:0007669"/>
    <property type="project" value="UniProtKB-KW"/>
</dbReference>
<dbReference type="InterPro" id="IPR007785">
    <property type="entry name" value="Anamorsin"/>
</dbReference>
<evidence type="ECO:0000256" key="3">
    <source>
        <dbReference type="ARBA" id="ARBA00022485"/>
    </source>
</evidence>
<sequence>MTSGEACLVLIHPAVTTSPELLEDAKRSPALSNASTLEQHLVNRVNDGNVKLADAQYDVIYYVTPEKRDEIVFPGKLIATLGSALRTGGKLYGLSNAYKVDALVNGFSVMENSGSEYFWVRHGTQESAAAVALLPKKKSANAGAAAAAPAGKKQLPTFRRKVAPQVEPVSDTLGGDDDVSDSDDELDAAAVSKLQYFKIDSDDTTENGAALIDEDTLVDQDADQDITLVTCGKTKARRRRACKDCTCGMKEMEEQEIDAARAAQLKVLAKPVAFSADELTEIDFTVQGKKVGGCGSCALGDAFRCSGCPYLGLPAFKPGQQISVAGVADDL</sequence>
<keyword evidence="6 9" id="KW-0408">Iron</keyword>
<dbReference type="InterPro" id="IPR031838">
    <property type="entry name" value="Dre2_N"/>
</dbReference>
<reference evidence="13 14" key="1">
    <citation type="submission" date="2016-03" db="EMBL/GenBank/DDBJ databases">
        <authorList>
            <person name="Devillers H."/>
        </authorList>
    </citation>
    <scope>NUCLEOTIDE SEQUENCE [LARGE SCALE GENOMIC DNA]</scope>
    <source>
        <strain evidence="13">CBS 11717</strain>
    </source>
</reference>
<keyword evidence="3 9" id="KW-0004">4Fe-4S</keyword>
<evidence type="ECO:0000259" key="12">
    <source>
        <dbReference type="Pfam" id="PF16803"/>
    </source>
</evidence>
<feature type="short sequence motif" description="Cx2C motif 2" evidence="9">
    <location>
        <begin position="305"/>
        <end position="308"/>
    </location>
</feature>
<feature type="binding site" evidence="9">
    <location>
        <position position="294"/>
    </location>
    <ligand>
        <name>[4Fe-4S] cluster</name>
        <dbReference type="ChEBI" id="CHEBI:49883"/>
    </ligand>
</feature>
<feature type="region of interest" description="Fe-S binding site A" evidence="9">
    <location>
        <begin position="231"/>
        <end position="247"/>
    </location>
</feature>
<dbReference type="InterPro" id="IPR046408">
    <property type="entry name" value="CIAPIN1"/>
</dbReference>
<feature type="region of interest" description="Disordered" evidence="10">
    <location>
        <begin position="157"/>
        <end position="181"/>
    </location>
</feature>
<dbReference type="OrthoDB" id="311633at2759"/>
<feature type="binding site" evidence="9">
    <location>
        <position position="297"/>
    </location>
    <ligand>
        <name>[4Fe-4S] cluster</name>
        <dbReference type="ChEBI" id="CHEBI:49883"/>
    </ligand>
</feature>
<dbReference type="EMBL" id="LT598465">
    <property type="protein sequence ID" value="SCU92909.1"/>
    <property type="molecule type" value="Genomic_DNA"/>
</dbReference>
<keyword evidence="4 9" id="KW-0963">Cytoplasm</keyword>
<evidence type="ECO:0000256" key="2">
    <source>
        <dbReference type="ARBA" id="ARBA00008169"/>
    </source>
</evidence>
<feature type="binding site" evidence="9">
    <location>
        <position position="308"/>
    </location>
    <ligand>
        <name>[4Fe-4S] cluster</name>
        <dbReference type="ChEBI" id="CHEBI:49883"/>
    </ligand>
</feature>
<evidence type="ECO:0000256" key="6">
    <source>
        <dbReference type="ARBA" id="ARBA00023004"/>
    </source>
</evidence>
<comment type="caution">
    <text evidence="9">Lacks conserved residue(s) required for the propagation of feature annotation.</text>
</comment>
<evidence type="ECO:0000256" key="7">
    <source>
        <dbReference type="ARBA" id="ARBA00023014"/>
    </source>
</evidence>
<accession>A0A1G4JQJ4</accession>
<evidence type="ECO:0000313" key="14">
    <source>
        <dbReference type="Proteomes" id="UP000191024"/>
    </source>
</evidence>
<dbReference type="PANTHER" id="PTHR13273:SF14">
    <property type="entry name" value="ANAMORSIN"/>
    <property type="match status" value="1"/>
</dbReference>
<dbReference type="STRING" id="1230905.A0A1G4JQJ4"/>
<dbReference type="Pfam" id="PF16803">
    <property type="entry name" value="DRE2_N"/>
    <property type="match status" value="1"/>
</dbReference>
<organism evidence="13 14">
    <name type="scientific">Lachancea mirantina</name>
    <dbReference type="NCBI Taxonomy" id="1230905"/>
    <lineage>
        <taxon>Eukaryota</taxon>
        <taxon>Fungi</taxon>
        <taxon>Dikarya</taxon>
        <taxon>Ascomycota</taxon>
        <taxon>Saccharomycotina</taxon>
        <taxon>Saccharomycetes</taxon>
        <taxon>Saccharomycetales</taxon>
        <taxon>Saccharomycetaceae</taxon>
        <taxon>Lachancea</taxon>
    </lineage>
</organism>
<dbReference type="Pfam" id="PF05093">
    <property type="entry name" value="CIAPIN1"/>
    <property type="match status" value="1"/>
</dbReference>
<dbReference type="GO" id="GO:0005758">
    <property type="term" value="C:mitochondrial intermembrane space"/>
    <property type="evidence" value="ECO:0007669"/>
    <property type="project" value="UniProtKB-SubCell"/>
</dbReference>
<dbReference type="Proteomes" id="UP000191024">
    <property type="component" value="Chromosome E"/>
</dbReference>
<feature type="binding site" evidence="9">
    <location>
        <position position="231"/>
    </location>
    <ligand>
        <name>[2Fe-2S] cluster</name>
        <dbReference type="ChEBI" id="CHEBI:190135"/>
    </ligand>
</feature>
<evidence type="ECO:0000313" key="13">
    <source>
        <dbReference type="EMBL" id="SCU92909.1"/>
    </source>
</evidence>
<comment type="subcellular location">
    <subcellularLocation>
        <location evidence="9">Cytoplasm</location>
    </subcellularLocation>
    <subcellularLocation>
        <location evidence="9">Mitochondrion intermembrane space</location>
    </subcellularLocation>
</comment>
<protein>
    <submittedName>
        <fullName evidence="13">LAMI_0E12530g1_1</fullName>
    </submittedName>
</protein>
<dbReference type="PANTHER" id="PTHR13273">
    <property type="entry name" value="ANAMORSIN"/>
    <property type="match status" value="1"/>
</dbReference>
<dbReference type="GO" id="GO:0009055">
    <property type="term" value="F:electron transfer activity"/>
    <property type="evidence" value="ECO:0007669"/>
    <property type="project" value="UniProtKB-UniRule"/>
</dbReference>
<evidence type="ECO:0000256" key="8">
    <source>
        <dbReference type="ARBA" id="ARBA00023128"/>
    </source>
</evidence>
<keyword evidence="8 9" id="KW-0496">Mitochondrion</keyword>
<feature type="binding site" evidence="9">
    <location>
        <position position="245"/>
    </location>
    <ligand>
        <name>[2Fe-2S] cluster</name>
        <dbReference type="ChEBI" id="CHEBI:190135"/>
    </ligand>
</feature>
<comment type="cofactor">
    <cofactor evidence="1 9">
        <name>[4Fe-4S] cluster</name>
        <dbReference type="ChEBI" id="CHEBI:49883"/>
    </cofactor>
</comment>
<comment type="cofactor">
    <cofactor evidence="9">
        <name>[2Fe-2S] cluster</name>
        <dbReference type="ChEBI" id="CHEBI:190135"/>
    </cofactor>
</comment>
<gene>
    <name evidence="13" type="ORF">LAMI_0E12530G</name>
</gene>
<comment type="domain">
    <text evidence="9">The C-terminal domain binds 2 Fe-S clusters but is otherwise mostly in an intrinsically disordered conformation.</text>
</comment>
<feature type="binding site" evidence="9">
    <location>
        <position position="305"/>
    </location>
    <ligand>
        <name>[4Fe-4S] cluster</name>
        <dbReference type="ChEBI" id="CHEBI:49883"/>
    </ligand>
</feature>